<evidence type="ECO:0000313" key="1">
    <source>
        <dbReference type="EMBL" id="KAH6947677.1"/>
    </source>
</evidence>
<accession>A0ACB7TQP3</accession>
<name>A0ACB7TQP3_HYAAI</name>
<dbReference type="EMBL" id="CM023481">
    <property type="protein sequence ID" value="KAH6947677.1"/>
    <property type="molecule type" value="Genomic_DNA"/>
</dbReference>
<reference evidence="1" key="1">
    <citation type="submission" date="2020-05" db="EMBL/GenBank/DDBJ databases">
        <title>Large-scale comparative analyses of tick genomes elucidate their genetic diversity and vector capacities.</title>
        <authorList>
            <person name="Jia N."/>
            <person name="Wang J."/>
            <person name="Shi W."/>
            <person name="Du L."/>
            <person name="Sun Y."/>
            <person name="Zhan W."/>
            <person name="Jiang J."/>
            <person name="Wang Q."/>
            <person name="Zhang B."/>
            <person name="Ji P."/>
            <person name="Sakyi L.B."/>
            <person name="Cui X."/>
            <person name="Yuan T."/>
            <person name="Jiang B."/>
            <person name="Yang W."/>
            <person name="Lam T.T.-Y."/>
            <person name="Chang Q."/>
            <person name="Ding S."/>
            <person name="Wang X."/>
            <person name="Zhu J."/>
            <person name="Ruan X."/>
            <person name="Zhao L."/>
            <person name="Wei J."/>
            <person name="Que T."/>
            <person name="Du C."/>
            <person name="Cheng J."/>
            <person name="Dai P."/>
            <person name="Han X."/>
            <person name="Huang E."/>
            <person name="Gao Y."/>
            <person name="Liu J."/>
            <person name="Shao H."/>
            <person name="Ye R."/>
            <person name="Li L."/>
            <person name="Wei W."/>
            <person name="Wang X."/>
            <person name="Wang C."/>
            <person name="Yang T."/>
            <person name="Huo Q."/>
            <person name="Li W."/>
            <person name="Guo W."/>
            <person name="Chen H."/>
            <person name="Zhou L."/>
            <person name="Ni X."/>
            <person name="Tian J."/>
            <person name="Zhou Y."/>
            <person name="Sheng Y."/>
            <person name="Liu T."/>
            <person name="Pan Y."/>
            <person name="Xia L."/>
            <person name="Li J."/>
            <person name="Zhao F."/>
            <person name="Cao W."/>
        </authorList>
    </citation>
    <scope>NUCLEOTIDE SEQUENCE</scope>
    <source>
        <tissue evidence="1">Larvae</tissue>
    </source>
</reference>
<evidence type="ECO:0000313" key="2">
    <source>
        <dbReference type="Proteomes" id="UP000821845"/>
    </source>
</evidence>
<keyword evidence="2" id="KW-1185">Reference proteome</keyword>
<comment type="caution">
    <text evidence="1">The sequence shown here is derived from an EMBL/GenBank/DDBJ whole genome shotgun (WGS) entry which is preliminary data.</text>
</comment>
<sequence>MSSSLPAAKKRKQFSLSEKVDILRQLDEGKKQAVVAKEHGVAHSTIATILKDKDKIMKCQEQSQLAPSRKCLRLGDYQQIDSANCWRKAGLLQTGEQPRNDDEGNPGELWTEVTDLLAIDSVSFDNYVSSDEAARTSAELTTEDILSTIQDDAGSDEGCGRCRGQ</sequence>
<organism evidence="1 2">
    <name type="scientific">Hyalomma asiaticum</name>
    <name type="common">Tick</name>
    <dbReference type="NCBI Taxonomy" id="266040"/>
    <lineage>
        <taxon>Eukaryota</taxon>
        <taxon>Metazoa</taxon>
        <taxon>Ecdysozoa</taxon>
        <taxon>Arthropoda</taxon>
        <taxon>Chelicerata</taxon>
        <taxon>Arachnida</taxon>
        <taxon>Acari</taxon>
        <taxon>Parasitiformes</taxon>
        <taxon>Ixodida</taxon>
        <taxon>Ixodoidea</taxon>
        <taxon>Ixodidae</taxon>
        <taxon>Hyalomminae</taxon>
        <taxon>Hyalomma</taxon>
    </lineage>
</organism>
<proteinExistence type="predicted"/>
<gene>
    <name evidence="1" type="ORF">HPB50_020716</name>
</gene>
<protein>
    <submittedName>
        <fullName evidence="1">Uncharacterized protein</fullName>
    </submittedName>
</protein>
<dbReference type="Proteomes" id="UP000821845">
    <property type="component" value="Chromosome 1"/>
</dbReference>